<sequence length="267" mass="31290">MEDFPAIHRDQQRFGFRIQDITAKLDNPNHVHNQSRSSVQRVQFHVKLVHQSHYKYINHSLNTETTVIEFMKTKTVNRRFDMDMLKNYCEVHLILCSMLEVVGINRRDAFSRHIVEKIIEQGLIISNRVSNMGRKVLGLCVHMKKVHLKHRYEPCMQLIERILMSNGINEGMIPASDSAIEKVLKRVRVCDGDKEEEEDDKEEGRRERKRRQICESDSCTVCMEEFNEGSEIACMPCSHLFHEKCIVTWLKQSHYCPVCQFEVPTDG</sequence>
<gene>
    <name evidence="8" type="ORF">CURHAP_LOCUS11422</name>
</gene>
<dbReference type="GO" id="GO:0061630">
    <property type="term" value="F:ubiquitin protein ligase activity"/>
    <property type="evidence" value="ECO:0007669"/>
    <property type="project" value="UniProtKB-EC"/>
</dbReference>
<dbReference type="PANTHER" id="PTHR15710">
    <property type="entry name" value="E3 UBIQUITIN-PROTEIN LIGASE PRAJA"/>
    <property type="match status" value="1"/>
</dbReference>
<evidence type="ECO:0000256" key="3">
    <source>
        <dbReference type="ARBA" id="ARBA00022723"/>
    </source>
</evidence>
<dbReference type="PROSITE" id="PS50089">
    <property type="entry name" value="ZF_RING_2"/>
    <property type="match status" value="1"/>
</dbReference>
<protein>
    <recommendedName>
        <fullName evidence="2">RING-type E3 ubiquitin transferase</fullName>
        <ecNumber evidence="2">2.3.2.27</ecNumber>
    </recommendedName>
</protein>
<dbReference type="InterPro" id="IPR001841">
    <property type="entry name" value="Znf_RING"/>
</dbReference>
<proteinExistence type="predicted"/>
<dbReference type="AlphaFoldDB" id="A0A6J5TWY5"/>
<comment type="catalytic activity">
    <reaction evidence="1">
        <text>S-ubiquitinyl-[E2 ubiquitin-conjugating enzyme]-L-cysteine + [acceptor protein]-L-lysine = [E2 ubiquitin-conjugating enzyme]-L-cysteine + N(6)-ubiquitinyl-[acceptor protein]-L-lysine.</text>
        <dbReference type="EC" id="2.3.2.27"/>
    </reaction>
</comment>
<dbReference type="PANTHER" id="PTHR15710:SF77">
    <property type="entry name" value="RING-H2 FINGER PROTEIN ATL21B"/>
    <property type="match status" value="1"/>
</dbReference>
<reference evidence="8 9" key="1">
    <citation type="submission" date="2020-05" db="EMBL/GenBank/DDBJ databases">
        <authorList>
            <person name="Campoy J."/>
            <person name="Schneeberger K."/>
            <person name="Spophaly S."/>
        </authorList>
    </citation>
    <scope>NUCLEOTIDE SEQUENCE [LARGE SCALE GENOMIC DNA]</scope>
    <source>
        <strain evidence="8">PruArmRojPasFocal</strain>
    </source>
</reference>
<keyword evidence="3" id="KW-0479">Metal-binding</keyword>
<dbReference type="GO" id="GO:0016567">
    <property type="term" value="P:protein ubiquitination"/>
    <property type="evidence" value="ECO:0007669"/>
    <property type="project" value="TreeGrafter"/>
</dbReference>
<keyword evidence="4 6" id="KW-0863">Zinc-finger</keyword>
<dbReference type="Gene3D" id="3.30.40.10">
    <property type="entry name" value="Zinc/RING finger domain, C3HC4 (zinc finger)"/>
    <property type="match status" value="1"/>
</dbReference>
<accession>A0A6J5TWY5</accession>
<dbReference type="Proteomes" id="UP000507222">
    <property type="component" value="Unassembled WGS sequence"/>
</dbReference>
<evidence type="ECO:0000256" key="4">
    <source>
        <dbReference type="ARBA" id="ARBA00022771"/>
    </source>
</evidence>
<dbReference type="CDD" id="cd16454">
    <property type="entry name" value="RING-H2_PA-TM-RING"/>
    <property type="match status" value="1"/>
</dbReference>
<dbReference type="SMART" id="SM00184">
    <property type="entry name" value="RING"/>
    <property type="match status" value="1"/>
</dbReference>
<keyword evidence="5" id="KW-0862">Zinc</keyword>
<dbReference type="GO" id="GO:0005737">
    <property type="term" value="C:cytoplasm"/>
    <property type="evidence" value="ECO:0007669"/>
    <property type="project" value="TreeGrafter"/>
</dbReference>
<evidence type="ECO:0000256" key="6">
    <source>
        <dbReference type="PROSITE-ProRule" id="PRU00175"/>
    </source>
</evidence>
<dbReference type="Pfam" id="PF13639">
    <property type="entry name" value="zf-RING_2"/>
    <property type="match status" value="1"/>
</dbReference>
<evidence type="ECO:0000256" key="1">
    <source>
        <dbReference type="ARBA" id="ARBA00000900"/>
    </source>
</evidence>
<organism evidence="8 9">
    <name type="scientific">Prunus armeniaca</name>
    <name type="common">Apricot</name>
    <name type="synonym">Armeniaca vulgaris</name>
    <dbReference type="NCBI Taxonomy" id="36596"/>
    <lineage>
        <taxon>Eukaryota</taxon>
        <taxon>Viridiplantae</taxon>
        <taxon>Streptophyta</taxon>
        <taxon>Embryophyta</taxon>
        <taxon>Tracheophyta</taxon>
        <taxon>Spermatophyta</taxon>
        <taxon>Magnoliopsida</taxon>
        <taxon>eudicotyledons</taxon>
        <taxon>Gunneridae</taxon>
        <taxon>Pentapetalae</taxon>
        <taxon>rosids</taxon>
        <taxon>fabids</taxon>
        <taxon>Rosales</taxon>
        <taxon>Rosaceae</taxon>
        <taxon>Amygdaloideae</taxon>
        <taxon>Amygdaleae</taxon>
        <taxon>Prunus</taxon>
    </lineage>
</organism>
<evidence type="ECO:0000259" key="7">
    <source>
        <dbReference type="PROSITE" id="PS50089"/>
    </source>
</evidence>
<dbReference type="EC" id="2.3.2.27" evidence="2"/>
<name>A0A6J5TWY5_PRUAR</name>
<dbReference type="EMBL" id="CAEKDK010000002">
    <property type="protein sequence ID" value="CAB4268233.1"/>
    <property type="molecule type" value="Genomic_DNA"/>
</dbReference>
<evidence type="ECO:0000256" key="5">
    <source>
        <dbReference type="ARBA" id="ARBA00022833"/>
    </source>
</evidence>
<evidence type="ECO:0000313" key="8">
    <source>
        <dbReference type="EMBL" id="CAB4268233.1"/>
    </source>
</evidence>
<dbReference type="SUPFAM" id="SSF57850">
    <property type="entry name" value="RING/U-box"/>
    <property type="match status" value="1"/>
</dbReference>
<evidence type="ECO:0000256" key="2">
    <source>
        <dbReference type="ARBA" id="ARBA00012483"/>
    </source>
</evidence>
<feature type="domain" description="RING-type" evidence="7">
    <location>
        <begin position="219"/>
        <end position="260"/>
    </location>
</feature>
<dbReference type="GO" id="GO:0008270">
    <property type="term" value="F:zinc ion binding"/>
    <property type="evidence" value="ECO:0007669"/>
    <property type="project" value="UniProtKB-KW"/>
</dbReference>
<dbReference type="InterPro" id="IPR013083">
    <property type="entry name" value="Znf_RING/FYVE/PHD"/>
</dbReference>
<evidence type="ECO:0000313" key="9">
    <source>
        <dbReference type="Proteomes" id="UP000507222"/>
    </source>
</evidence>